<dbReference type="Pfam" id="PF01928">
    <property type="entry name" value="CYTH"/>
    <property type="match status" value="1"/>
</dbReference>
<dbReference type="SMART" id="SM01118">
    <property type="entry name" value="CYTH"/>
    <property type="match status" value="1"/>
</dbReference>
<dbReference type="PANTHER" id="PTHR21028:SF2">
    <property type="entry name" value="CYTH DOMAIN-CONTAINING PROTEIN"/>
    <property type="match status" value="1"/>
</dbReference>
<dbReference type="InParanoid" id="A0A6C2YM71"/>
<sequence length="186" mass="21307">MFEIEGKYRVNDWKPIHATLHNLNAKTNGTHQEVDQYLNAPDRDFAQTGEAFRLRRIGADNFLTYKGPKRAAAVKMREEIEVPVAPGDDGASQILTLLQNLGYRPVFQVTKQRESFALEYAGYSVTICCDRVNNLGDFLEIEIVATEFSQPKVEQIIQELAERFDLGKPEPRSYLRMLLERNRDDA</sequence>
<protein>
    <recommendedName>
        <fullName evidence="1">CYTH domain-containing protein</fullName>
    </recommendedName>
</protein>
<dbReference type="InterPro" id="IPR023577">
    <property type="entry name" value="CYTH_domain"/>
</dbReference>
<evidence type="ECO:0000313" key="2">
    <source>
        <dbReference type="EMBL" id="VIP02457.1"/>
    </source>
</evidence>
<evidence type="ECO:0000313" key="3">
    <source>
        <dbReference type="Proteomes" id="UP000464378"/>
    </source>
</evidence>
<name>A0A6C2YM71_9BACT</name>
<proteinExistence type="predicted"/>
<dbReference type="InterPro" id="IPR008173">
    <property type="entry name" value="Adenylyl_cyclase_CyaB"/>
</dbReference>
<dbReference type="KEGG" id="tim:GMBLW1_15030"/>
<dbReference type="InterPro" id="IPR033469">
    <property type="entry name" value="CYTH-like_dom_sf"/>
</dbReference>
<keyword evidence="3" id="KW-1185">Reference proteome</keyword>
<dbReference type="EMBL" id="LR586016">
    <property type="protein sequence ID" value="VIP02457.1"/>
    <property type="molecule type" value="Genomic_DNA"/>
</dbReference>
<accession>A0A6C2YM71</accession>
<dbReference type="RefSeq" id="WP_162657632.1">
    <property type="nucleotide sequence ID" value="NZ_LR593887.1"/>
</dbReference>
<gene>
    <name evidence="2" type="ORF">GMBLW1_15030</name>
</gene>
<dbReference type="CDD" id="cd07890">
    <property type="entry name" value="CYTH-like_AC_IV-like"/>
    <property type="match status" value="1"/>
</dbReference>
<dbReference type="Gene3D" id="2.40.320.10">
    <property type="entry name" value="Hypothetical Protein Pfu-838710-001"/>
    <property type="match status" value="1"/>
</dbReference>
<dbReference type="NCBIfam" id="TIGR00318">
    <property type="entry name" value="cyaB"/>
    <property type="match status" value="1"/>
</dbReference>
<evidence type="ECO:0000259" key="1">
    <source>
        <dbReference type="PROSITE" id="PS51707"/>
    </source>
</evidence>
<dbReference type="PANTHER" id="PTHR21028">
    <property type="entry name" value="SI:CH211-156B7.4"/>
    <property type="match status" value="1"/>
</dbReference>
<organism evidence="2">
    <name type="scientific">Tuwongella immobilis</name>
    <dbReference type="NCBI Taxonomy" id="692036"/>
    <lineage>
        <taxon>Bacteria</taxon>
        <taxon>Pseudomonadati</taxon>
        <taxon>Planctomycetota</taxon>
        <taxon>Planctomycetia</taxon>
        <taxon>Gemmatales</taxon>
        <taxon>Gemmataceae</taxon>
        <taxon>Tuwongella</taxon>
    </lineage>
</organism>
<dbReference type="EMBL" id="LR593887">
    <property type="protein sequence ID" value="VTS01456.1"/>
    <property type="molecule type" value="Genomic_DNA"/>
</dbReference>
<dbReference type="Proteomes" id="UP000464378">
    <property type="component" value="Chromosome"/>
</dbReference>
<feature type="domain" description="CYTH" evidence="1">
    <location>
        <begin position="1"/>
        <end position="180"/>
    </location>
</feature>
<dbReference type="PROSITE" id="PS51707">
    <property type="entry name" value="CYTH"/>
    <property type="match status" value="1"/>
</dbReference>
<dbReference type="AlphaFoldDB" id="A0A6C2YM71"/>
<dbReference type="SUPFAM" id="SSF55154">
    <property type="entry name" value="CYTH-like phosphatases"/>
    <property type="match status" value="1"/>
</dbReference>
<reference evidence="2" key="1">
    <citation type="submission" date="2019-04" db="EMBL/GenBank/DDBJ databases">
        <authorList>
            <consortium name="Science for Life Laboratories"/>
        </authorList>
    </citation>
    <scope>NUCLEOTIDE SEQUENCE</scope>
    <source>
        <strain evidence="2">MBLW1</strain>
    </source>
</reference>